<feature type="domain" description="F-box associated beta-propeller type 3" evidence="1">
    <location>
        <begin position="4"/>
        <end position="96"/>
    </location>
</feature>
<dbReference type="AlphaFoldDB" id="A0AAF0PR38"/>
<gene>
    <name evidence="2" type="ORF">MTR67_001050</name>
</gene>
<dbReference type="InterPro" id="IPR017451">
    <property type="entry name" value="F-box-assoc_interact_dom"/>
</dbReference>
<dbReference type="InterPro" id="IPR013187">
    <property type="entry name" value="F-box-assoc_dom_typ3"/>
</dbReference>
<reference evidence="2" key="1">
    <citation type="submission" date="2023-08" db="EMBL/GenBank/DDBJ databases">
        <title>A de novo genome assembly of Solanum verrucosum Schlechtendal, a Mexican diploid species geographically isolated from the other diploid A-genome species in potato relatives.</title>
        <authorList>
            <person name="Hosaka K."/>
        </authorList>
    </citation>
    <scope>NUCLEOTIDE SEQUENCE</scope>
    <source>
        <tissue evidence="2">Young leaves</tissue>
    </source>
</reference>
<sequence>MQPAAIFNPSTKEVRLLPSSYEGKCWNTFSFGFELEENKYKVLRTAYHPRERLTKYWVFTLGIDISWRDTQNIFPCIPYSMPSVCTNGVIYQSAMADYIYSCI</sequence>
<protein>
    <recommendedName>
        <fullName evidence="1">F-box associated beta-propeller type 3 domain-containing protein</fullName>
    </recommendedName>
</protein>
<dbReference type="PANTHER" id="PTHR31111">
    <property type="entry name" value="BNAA05G37150D PROTEIN-RELATED"/>
    <property type="match status" value="1"/>
</dbReference>
<dbReference type="Proteomes" id="UP001234989">
    <property type="component" value="Chromosome 1"/>
</dbReference>
<organism evidence="2 3">
    <name type="scientific">Solanum verrucosum</name>
    <dbReference type="NCBI Taxonomy" id="315347"/>
    <lineage>
        <taxon>Eukaryota</taxon>
        <taxon>Viridiplantae</taxon>
        <taxon>Streptophyta</taxon>
        <taxon>Embryophyta</taxon>
        <taxon>Tracheophyta</taxon>
        <taxon>Spermatophyta</taxon>
        <taxon>Magnoliopsida</taxon>
        <taxon>eudicotyledons</taxon>
        <taxon>Gunneridae</taxon>
        <taxon>Pentapetalae</taxon>
        <taxon>asterids</taxon>
        <taxon>lamiids</taxon>
        <taxon>Solanales</taxon>
        <taxon>Solanaceae</taxon>
        <taxon>Solanoideae</taxon>
        <taxon>Solaneae</taxon>
        <taxon>Solanum</taxon>
    </lineage>
</organism>
<dbReference type="NCBIfam" id="TIGR01640">
    <property type="entry name" value="F_box_assoc_1"/>
    <property type="match status" value="1"/>
</dbReference>
<evidence type="ECO:0000313" key="3">
    <source>
        <dbReference type="Proteomes" id="UP001234989"/>
    </source>
</evidence>
<dbReference type="EMBL" id="CP133612">
    <property type="protein sequence ID" value="WMV07665.1"/>
    <property type="molecule type" value="Genomic_DNA"/>
</dbReference>
<dbReference type="Pfam" id="PF08268">
    <property type="entry name" value="FBA_3"/>
    <property type="match status" value="1"/>
</dbReference>
<evidence type="ECO:0000313" key="2">
    <source>
        <dbReference type="EMBL" id="WMV07665.1"/>
    </source>
</evidence>
<proteinExistence type="predicted"/>
<dbReference type="PANTHER" id="PTHR31111:SF139">
    <property type="entry name" value="F-BOX ASSOCIATED DOMAIN-CONTAINING PROTEIN"/>
    <property type="match status" value="1"/>
</dbReference>
<evidence type="ECO:0000259" key="1">
    <source>
        <dbReference type="Pfam" id="PF08268"/>
    </source>
</evidence>
<keyword evidence="3" id="KW-1185">Reference proteome</keyword>
<name>A0AAF0PR38_SOLVR</name>
<accession>A0AAF0PR38</accession>